<dbReference type="SUPFAM" id="SSF69819">
    <property type="entry name" value="MTH1598-like"/>
    <property type="match status" value="1"/>
</dbReference>
<evidence type="ECO:0000259" key="5">
    <source>
        <dbReference type="Pfam" id="PF01951"/>
    </source>
</evidence>
<name>A0A1F7UK45_9BACT</name>
<keyword evidence="4" id="KW-0106">Calcium</keyword>
<reference evidence="6 7" key="1">
    <citation type="journal article" date="2016" name="Nat. Commun.">
        <title>Thousands of microbial genomes shed light on interconnected biogeochemical processes in an aquifer system.</title>
        <authorList>
            <person name="Anantharaman K."/>
            <person name="Brown C.T."/>
            <person name="Hug L.A."/>
            <person name="Sharon I."/>
            <person name="Castelle C.J."/>
            <person name="Probst A.J."/>
            <person name="Thomas B.C."/>
            <person name="Singh A."/>
            <person name="Wilkins M.J."/>
            <person name="Karaoz U."/>
            <person name="Brodie E.L."/>
            <person name="Williams K.H."/>
            <person name="Hubbard S.S."/>
            <person name="Banfield J.F."/>
        </authorList>
    </citation>
    <scope>NUCLEOTIDE SEQUENCE [LARGE SCALE GENOMIC DNA]</scope>
</reference>
<protein>
    <recommendedName>
        <fullName evidence="5">Archease domain-containing protein</fullName>
    </recommendedName>
</protein>
<proteinExistence type="inferred from homology"/>
<dbReference type="GO" id="GO:0008033">
    <property type="term" value="P:tRNA processing"/>
    <property type="evidence" value="ECO:0007669"/>
    <property type="project" value="UniProtKB-KW"/>
</dbReference>
<evidence type="ECO:0000313" key="6">
    <source>
        <dbReference type="EMBL" id="OGL78625.1"/>
    </source>
</evidence>
<dbReference type="InterPro" id="IPR023572">
    <property type="entry name" value="Archease_dom"/>
</dbReference>
<dbReference type="Pfam" id="PF01951">
    <property type="entry name" value="Archease"/>
    <property type="match status" value="1"/>
</dbReference>
<dbReference type="STRING" id="1802399.A3E39_01670"/>
<dbReference type="Proteomes" id="UP000176603">
    <property type="component" value="Unassembled WGS sequence"/>
</dbReference>
<evidence type="ECO:0000256" key="2">
    <source>
        <dbReference type="ARBA" id="ARBA00022694"/>
    </source>
</evidence>
<keyword evidence="2" id="KW-0819">tRNA processing</keyword>
<sequence>MHRYEILPHTADVRVRALGSTRAGLLIAALKGMFSAAVPRYVGEPTETRRPFKLESGDFNALLVDFLNEAVSLSDMNHEAYEDVAFTLITDTKAEGEFVGKPVTGFETQIKAATHTGQGATKKDEGVWEATLTFDT</sequence>
<dbReference type="GO" id="GO:0046872">
    <property type="term" value="F:metal ion binding"/>
    <property type="evidence" value="ECO:0007669"/>
    <property type="project" value="UniProtKB-KW"/>
</dbReference>
<gene>
    <name evidence="6" type="ORF">A3E39_01670</name>
</gene>
<dbReference type="InterPro" id="IPR036820">
    <property type="entry name" value="Archease_dom_sf"/>
</dbReference>
<comment type="similarity">
    <text evidence="1">Belongs to the archease family.</text>
</comment>
<dbReference type="AlphaFoldDB" id="A0A1F7UK45"/>
<feature type="domain" description="Archease" evidence="5">
    <location>
        <begin position="4"/>
        <end position="135"/>
    </location>
</feature>
<evidence type="ECO:0000256" key="4">
    <source>
        <dbReference type="ARBA" id="ARBA00022837"/>
    </source>
</evidence>
<organism evidence="6 7">
    <name type="scientific">Candidatus Uhrbacteria bacterium RIFCSPHIGHO2_12_FULL_60_25</name>
    <dbReference type="NCBI Taxonomy" id="1802399"/>
    <lineage>
        <taxon>Bacteria</taxon>
        <taxon>Candidatus Uhriibacteriota</taxon>
    </lineage>
</organism>
<evidence type="ECO:0000313" key="7">
    <source>
        <dbReference type="Proteomes" id="UP000176603"/>
    </source>
</evidence>
<accession>A0A1F7UK45</accession>
<evidence type="ECO:0000256" key="3">
    <source>
        <dbReference type="ARBA" id="ARBA00022723"/>
    </source>
</evidence>
<comment type="caution">
    <text evidence="6">The sequence shown here is derived from an EMBL/GenBank/DDBJ whole genome shotgun (WGS) entry which is preliminary data.</text>
</comment>
<dbReference type="EMBL" id="MGEH01000027">
    <property type="protein sequence ID" value="OGL78625.1"/>
    <property type="molecule type" value="Genomic_DNA"/>
</dbReference>
<evidence type="ECO:0000256" key="1">
    <source>
        <dbReference type="ARBA" id="ARBA00007963"/>
    </source>
</evidence>
<keyword evidence="3" id="KW-0479">Metal-binding</keyword>
<dbReference type="Gene3D" id="3.55.10.10">
    <property type="entry name" value="Archease domain"/>
    <property type="match status" value="1"/>
</dbReference>